<dbReference type="InParanoid" id="A0A2R5GP85"/>
<proteinExistence type="predicted"/>
<gene>
    <name evidence="1" type="ORF">FCC1311_078132</name>
</gene>
<comment type="caution">
    <text evidence="1">The sequence shown here is derived from an EMBL/GenBank/DDBJ whole genome shotgun (WGS) entry which is preliminary data.</text>
</comment>
<evidence type="ECO:0000313" key="1">
    <source>
        <dbReference type="EMBL" id="GBG31588.1"/>
    </source>
</evidence>
<dbReference type="AlphaFoldDB" id="A0A2R5GP85"/>
<organism evidence="1 2">
    <name type="scientific">Hondaea fermentalgiana</name>
    <dbReference type="NCBI Taxonomy" id="2315210"/>
    <lineage>
        <taxon>Eukaryota</taxon>
        <taxon>Sar</taxon>
        <taxon>Stramenopiles</taxon>
        <taxon>Bigyra</taxon>
        <taxon>Labyrinthulomycetes</taxon>
        <taxon>Thraustochytrida</taxon>
        <taxon>Thraustochytriidae</taxon>
        <taxon>Hondaea</taxon>
    </lineage>
</organism>
<protein>
    <submittedName>
        <fullName evidence="1">Uncharacterized protein</fullName>
    </submittedName>
</protein>
<evidence type="ECO:0000313" key="2">
    <source>
        <dbReference type="Proteomes" id="UP000241890"/>
    </source>
</evidence>
<sequence length="147" mass="16306">MGELMMLSAAQGCGPDVGAGPHGHGHSYTDQQQQLQLQQLAVKRQRSQLGDMLLQPWQFSAKRFRREAIADMQQLLAQHHHQMHFRTPIPMSMPQVGTRSTASAVAHMSRISRISTNINTNPTAKVSPLGTRVATLRRQIANPFAMS</sequence>
<dbReference type="Proteomes" id="UP000241890">
    <property type="component" value="Unassembled WGS sequence"/>
</dbReference>
<keyword evidence="2" id="KW-1185">Reference proteome</keyword>
<dbReference type="EMBL" id="BEYU01000100">
    <property type="protein sequence ID" value="GBG31588.1"/>
    <property type="molecule type" value="Genomic_DNA"/>
</dbReference>
<name>A0A2R5GP85_9STRA</name>
<accession>A0A2R5GP85</accession>
<reference evidence="1 2" key="1">
    <citation type="submission" date="2017-12" db="EMBL/GenBank/DDBJ databases">
        <title>Sequencing, de novo assembly and annotation of complete genome of a new Thraustochytrid species, strain FCC1311.</title>
        <authorList>
            <person name="Sedici K."/>
            <person name="Godart F."/>
            <person name="Aiese Cigliano R."/>
            <person name="Sanseverino W."/>
            <person name="Barakat M."/>
            <person name="Ortet P."/>
            <person name="Marechal E."/>
            <person name="Cagnac O."/>
            <person name="Amato A."/>
        </authorList>
    </citation>
    <scope>NUCLEOTIDE SEQUENCE [LARGE SCALE GENOMIC DNA]</scope>
</reference>